<dbReference type="InterPro" id="IPR001509">
    <property type="entry name" value="Epimerase_deHydtase"/>
</dbReference>
<dbReference type="AlphaFoldDB" id="A9VTI4"/>
<evidence type="ECO:0000313" key="3">
    <source>
        <dbReference type="Proteomes" id="UP000002154"/>
    </source>
</evidence>
<protein>
    <submittedName>
        <fullName evidence="2">NAD-dependent epimerase/dehydratase</fullName>
    </submittedName>
</protein>
<dbReference type="InterPro" id="IPR036291">
    <property type="entry name" value="NAD(P)-bd_dom_sf"/>
</dbReference>
<dbReference type="Proteomes" id="UP000002154">
    <property type="component" value="Chromosome"/>
</dbReference>
<reference evidence="2 3" key="1">
    <citation type="journal article" date="2008" name="Chem. Biol. Interact.">
        <title>Extending the Bacillus cereus group genomics to putative food-borne pathogens of different toxicity.</title>
        <authorList>
            <person name="Lapidus A."/>
            <person name="Goltsman E."/>
            <person name="Auger S."/>
            <person name="Galleron N."/>
            <person name="Segurens B."/>
            <person name="Dossat C."/>
            <person name="Land M.L."/>
            <person name="Broussolle V."/>
            <person name="Brillard J."/>
            <person name="Guinebretiere M.H."/>
            <person name="Sanchis V."/>
            <person name="Nguen-The C."/>
            <person name="Lereclus D."/>
            <person name="Richardson P."/>
            <person name="Wincker P."/>
            <person name="Weissenbach J."/>
            <person name="Ehrlich S.D."/>
            <person name="Sorokin A."/>
        </authorList>
    </citation>
    <scope>NUCLEOTIDE SEQUENCE [LARGE SCALE GENOMIC DNA]</scope>
    <source>
        <strain evidence="2 3">KBAB4</strain>
    </source>
</reference>
<sequence>MKKVLVLGGTRFFGKHLVEVLLQAGHEVTIATRGVTEDSFGSAVKRLIVDREDERLLEEHFEGKSYDIVYDNLCYSSNAAKIICEVLKGKTKKYIMTSSMAVYEPALGLLEENFNPYEYTITYGGRNDFNYSEGKRLAEAVLFQHATFPVVAVRFPVVIGENDYTKRLQFYVEHVVKQESIVVDHVDGELSFIHEKEAGQFLAWCGMENIEGPINACSNGVVSTREVIRFIEENTGIKALIQEVGDNIAPYNGVINCTLHNGKARELEFPFRELKLETEKVLRYYINTMKSSRIPRWQSGGFWRISTILILHYQIYLIRTTNVFVIELLVNTFHLPGPSSPYATSW</sequence>
<name>A9VTI4_BACMK</name>
<organism evidence="2 3">
    <name type="scientific">Bacillus mycoides (strain KBAB4)</name>
    <name type="common">Bacillus weihenstephanensis</name>
    <dbReference type="NCBI Taxonomy" id="315730"/>
    <lineage>
        <taxon>Bacteria</taxon>
        <taxon>Bacillati</taxon>
        <taxon>Bacillota</taxon>
        <taxon>Bacilli</taxon>
        <taxon>Bacillales</taxon>
        <taxon>Bacillaceae</taxon>
        <taxon>Bacillus</taxon>
        <taxon>Bacillus cereus group</taxon>
    </lineage>
</organism>
<dbReference type="InterPro" id="IPR050177">
    <property type="entry name" value="Lipid_A_modif_metabolic_enz"/>
</dbReference>
<dbReference type="Gene3D" id="3.40.50.720">
    <property type="entry name" value="NAD(P)-binding Rossmann-like Domain"/>
    <property type="match status" value="1"/>
</dbReference>
<dbReference type="Pfam" id="PF01370">
    <property type="entry name" value="Epimerase"/>
    <property type="match status" value="1"/>
</dbReference>
<gene>
    <name evidence="2" type="ordered locus">BcerKBAB4_5240</name>
</gene>
<dbReference type="PANTHER" id="PTHR43245">
    <property type="entry name" value="BIFUNCTIONAL POLYMYXIN RESISTANCE PROTEIN ARNA"/>
    <property type="match status" value="1"/>
</dbReference>
<feature type="domain" description="NAD-dependent epimerase/dehydratase" evidence="1">
    <location>
        <begin position="4"/>
        <end position="179"/>
    </location>
</feature>
<evidence type="ECO:0000259" key="1">
    <source>
        <dbReference type="Pfam" id="PF01370"/>
    </source>
</evidence>
<accession>A9VTI4</accession>
<evidence type="ECO:0000313" key="2">
    <source>
        <dbReference type="EMBL" id="ABY46384.1"/>
    </source>
</evidence>
<dbReference type="HOGENOM" id="CLU_061176_1_0_9"/>
<dbReference type="SUPFAM" id="SSF51735">
    <property type="entry name" value="NAD(P)-binding Rossmann-fold domains"/>
    <property type="match status" value="1"/>
</dbReference>
<dbReference type="KEGG" id="bwe:BcerKBAB4_5240"/>
<dbReference type="eggNOG" id="COG0451">
    <property type="taxonomic scope" value="Bacteria"/>
</dbReference>
<dbReference type="PANTHER" id="PTHR43245:SF13">
    <property type="entry name" value="UDP-D-APIOSE_UDP-D-XYLOSE SYNTHASE 2"/>
    <property type="match status" value="1"/>
</dbReference>
<proteinExistence type="predicted"/>
<dbReference type="EMBL" id="CP000903">
    <property type="protein sequence ID" value="ABY46384.1"/>
    <property type="molecule type" value="Genomic_DNA"/>
</dbReference>